<dbReference type="Gene3D" id="3.40.50.1110">
    <property type="entry name" value="SGNH hydrolase"/>
    <property type="match status" value="1"/>
</dbReference>
<gene>
    <name evidence="4" type="ORF">ACFPXP_12140</name>
</gene>
<dbReference type="PANTHER" id="PTHR43695">
    <property type="entry name" value="PUTATIVE (AFU_ORTHOLOGUE AFUA_2G17250)-RELATED"/>
    <property type="match status" value="1"/>
</dbReference>
<dbReference type="Proteomes" id="UP001596250">
    <property type="component" value="Unassembled WGS sequence"/>
</dbReference>
<comment type="similarity">
    <text evidence="1">Belongs to the 'GDSL' lipolytic enzyme family.</text>
</comment>
<dbReference type="RefSeq" id="WP_379894490.1">
    <property type="nucleotide sequence ID" value="NZ_CBCSCT010000052.1"/>
</dbReference>
<dbReference type="InterPro" id="IPR013830">
    <property type="entry name" value="SGNH_hydro"/>
</dbReference>
<reference evidence="5" key="1">
    <citation type="journal article" date="2019" name="Int. J. Syst. Evol. Microbiol.">
        <title>The Global Catalogue of Microorganisms (GCM) 10K type strain sequencing project: providing services to taxonomists for standard genome sequencing and annotation.</title>
        <authorList>
            <consortium name="The Broad Institute Genomics Platform"/>
            <consortium name="The Broad Institute Genome Sequencing Center for Infectious Disease"/>
            <person name="Wu L."/>
            <person name="Ma J."/>
        </authorList>
    </citation>
    <scope>NUCLEOTIDE SEQUENCE [LARGE SCALE GENOMIC DNA]</scope>
    <source>
        <strain evidence="5">CCM 8749</strain>
    </source>
</reference>
<dbReference type="EMBL" id="JBHSQV010000153">
    <property type="protein sequence ID" value="MFC5987155.1"/>
    <property type="molecule type" value="Genomic_DNA"/>
</dbReference>
<keyword evidence="5" id="KW-1185">Reference proteome</keyword>
<comment type="caution">
    <text evidence="4">The sequence shown here is derived from an EMBL/GenBank/DDBJ whole genome shotgun (WGS) entry which is preliminary data.</text>
</comment>
<protein>
    <submittedName>
        <fullName evidence="4">Rhamnogalacturonan acetylesterase</fullName>
    </submittedName>
</protein>
<feature type="domain" description="SGNH hydrolase-type esterase" evidence="3">
    <location>
        <begin position="16"/>
        <end position="172"/>
    </location>
</feature>
<organism evidence="4 5">
    <name type="scientific">Marinicrinis lubricantis</name>
    <dbReference type="NCBI Taxonomy" id="2086470"/>
    <lineage>
        <taxon>Bacteria</taxon>
        <taxon>Bacillati</taxon>
        <taxon>Bacillota</taxon>
        <taxon>Bacilli</taxon>
        <taxon>Bacillales</taxon>
        <taxon>Paenibacillaceae</taxon>
    </lineage>
</organism>
<keyword evidence="2" id="KW-0378">Hydrolase</keyword>
<dbReference type="SUPFAM" id="SSF52266">
    <property type="entry name" value="SGNH hydrolase"/>
    <property type="match status" value="1"/>
</dbReference>
<evidence type="ECO:0000313" key="5">
    <source>
        <dbReference type="Proteomes" id="UP001596250"/>
    </source>
</evidence>
<dbReference type="Pfam" id="PF13472">
    <property type="entry name" value="Lipase_GDSL_2"/>
    <property type="match status" value="1"/>
</dbReference>
<evidence type="ECO:0000256" key="1">
    <source>
        <dbReference type="ARBA" id="ARBA00008668"/>
    </source>
</evidence>
<dbReference type="PANTHER" id="PTHR43695:SF1">
    <property type="entry name" value="RHAMNOGALACTURONAN ACETYLESTERASE"/>
    <property type="match status" value="1"/>
</dbReference>
<dbReference type="InterPro" id="IPR036514">
    <property type="entry name" value="SGNH_hydro_sf"/>
</dbReference>
<evidence type="ECO:0000256" key="2">
    <source>
        <dbReference type="ARBA" id="ARBA00022801"/>
    </source>
</evidence>
<name>A0ABW1IPW5_9BACL</name>
<sequence>MNTFTEKRPVHWFIAGDSTAAQYHPNKLPMAGWGQMLYKFLDDRVVVRNYALCGRSSKSFVDQGHLQQIANHIRPGDVLFIQFGHNDQKQDPKRYTDPQSTYAEYITKCIECALNSDAQPVLLTSVERRKFDEDGRLAAAEHGAYQQTTRELAERWKLPLIDLAVHTRKLYESLGIEDSKKLFVWLEAGEHPNYPEGVQDNTHFNIYGAETIARFVADDLNKMNGPLSQYVTYSPQQ</sequence>
<dbReference type="CDD" id="cd01821">
    <property type="entry name" value="Rhamnogalacturan_acetylesterase_like"/>
    <property type="match status" value="1"/>
</dbReference>
<evidence type="ECO:0000313" key="4">
    <source>
        <dbReference type="EMBL" id="MFC5987155.1"/>
    </source>
</evidence>
<dbReference type="InterPro" id="IPR037459">
    <property type="entry name" value="RhgT-like"/>
</dbReference>
<proteinExistence type="inferred from homology"/>
<evidence type="ECO:0000259" key="3">
    <source>
        <dbReference type="Pfam" id="PF13472"/>
    </source>
</evidence>
<accession>A0ABW1IPW5</accession>